<accession>A0A024UN58</accession>
<organism evidence="1">
    <name type="scientific">Aphanomyces invadans</name>
    <dbReference type="NCBI Taxonomy" id="157072"/>
    <lineage>
        <taxon>Eukaryota</taxon>
        <taxon>Sar</taxon>
        <taxon>Stramenopiles</taxon>
        <taxon>Oomycota</taxon>
        <taxon>Saprolegniomycetes</taxon>
        <taxon>Saprolegniales</taxon>
        <taxon>Verrucalvaceae</taxon>
        <taxon>Aphanomyces</taxon>
    </lineage>
</organism>
<dbReference type="OrthoDB" id="78367at2759"/>
<protein>
    <submittedName>
        <fullName evidence="1">Uncharacterized protein</fullName>
    </submittedName>
</protein>
<evidence type="ECO:0000313" key="1">
    <source>
        <dbReference type="EMBL" id="ETW07287.1"/>
    </source>
</evidence>
<reference evidence="1" key="1">
    <citation type="submission" date="2013-12" db="EMBL/GenBank/DDBJ databases">
        <title>The Genome Sequence of Aphanomyces invadans NJM9701.</title>
        <authorList>
            <consortium name="The Broad Institute Genomics Platform"/>
            <person name="Russ C."/>
            <person name="Tyler B."/>
            <person name="van West P."/>
            <person name="Dieguez-Uribeondo J."/>
            <person name="Young S.K."/>
            <person name="Zeng Q."/>
            <person name="Gargeya S."/>
            <person name="Fitzgerald M."/>
            <person name="Abouelleil A."/>
            <person name="Alvarado L."/>
            <person name="Chapman S.B."/>
            <person name="Gainer-Dewar J."/>
            <person name="Goldberg J."/>
            <person name="Griggs A."/>
            <person name="Gujja S."/>
            <person name="Hansen M."/>
            <person name="Howarth C."/>
            <person name="Imamovic A."/>
            <person name="Ireland A."/>
            <person name="Larimer J."/>
            <person name="McCowan C."/>
            <person name="Murphy C."/>
            <person name="Pearson M."/>
            <person name="Poon T.W."/>
            <person name="Priest M."/>
            <person name="Roberts A."/>
            <person name="Saif S."/>
            <person name="Shea T."/>
            <person name="Sykes S."/>
            <person name="Wortman J."/>
            <person name="Nusbaum C."/>
            <person name="Birren B."/>
        </authorList>
    </citation>
    <scope>NUCLEOTIDE SEQUENCE [LARGE SCALE GENOMIC DNA]</scope>
    <source>
        <strain evidence="1">NJM9701</strain>
    </source>
</reference>
<dbReference type="EMBL" id="KI913954">
    <property type="protein sequence ID" value="ETW07287.1"/>
    <property type="molecule type" value="Genomic_DNA"/>
</dbReference>
<dbReference type="STRING" id="157072.A0A024UN58"/>
<gene>
    <name evidence="1" type="ORF">H310_01843</name>
</gene>
<dbReference type="RefSeq" id="XP_008863380.1">
    <property type="nucleotide sequence ID" value="XM_008865158.1"/>
</dbReference>
<name>A0A024UN58_9STRA</name>
<proteinExistence type="predicted"/>
<dbReference type="AlphaFoldDB" id="A0A024UN58"/>
<dbReference type="VEuPathDB" id="FungiDB:H310_01843"/>
<sequence>MILQHAQHQHASKSTIMHALFVATSRSDRFVEFYCVNLIAFLDECKNAFEVHVKTYIKTYISVSTISGVSTMPTGFFDELASIDWSNHNVQFLDEVSFDSRGMLRKRGYAMKGQKLCFRGEFNRKPRVSLLCFIDVHGVTDVFGAVGAFDRHAFVK</sequence>
<dbReference type="GeneID" id="20078893"/>